<evidence type="ECO:0000256" key="7">
    <source>
        <dbReference type="ARBA" id="ARBA00022840"/>
    </source>
</evidence>
<dbReference type="EMBL" id="ADBJ01000025">
    <property type="protein sequence ID" value="EFA81806.1"/>
    <property type="molecule type" value="Genomic_DNA"/>
</dbReference>
<dbReference type="AlphaFoldDB" id="D3BB69"/>
<evidence type="ECO:0000256" key="6">
    <source>
        <dbReference type="ARBA" id="ARBA00022777"/>
    </source>
</evidence>
<dbReference type="RefSeq" id="XP_020433923.1">
    <property type="nucleotide sequence ID" value="XM_020576674.1"/>
</dbReference>
<dbReference type="InParanoid" id="D3BB69"/>
<evidence type="ECO:0000313" key="12">
    <source>
        <dbReference type="Proteomes" id="UP000001396"/>
    </source>
</evidence>
<dbReference type="InterPro" id="IPR032319">
    <property type="entry name" value="CLP1_P"/>
</dbReference>
<dbReference type="PANTHER" id="PTHR12755:SF3">
    <property type="entry name" value="POLYNUCLEOTIDE 5'-HYDROXYL-KINASE NOL9"/>
    <property type="match status" value="1"/>
</dbReference>
<name>D3BB69_HETP5</name>
<dbReference type="Gene3D" id="3.40.50.300">
    <property type="entry name" value="P-loop containing nucleotide triphosphate hydrolases"/>
    <property type="match status" value="1"/>
</dbReference>
<keyword evidence="5" id="KW-0547">Nucleotide-binding</keyword>
<dbReference type="OMA" id="YFGETSC"/>
<proteinExistence type="inferred from homology"/>
<comment type="subcellular location">
    <subcellularLocation>
        <location evidence="1">Nucleus</location>
        <location evidence="1">Nucleolus</location>
    </subcellularLocation>
</comment>
<evidence type="ECO:0000256" key="2">
    <source>
        <dbReference type="ARBA" id="ARBA00011003"/>
    </source>
</evidence>
<dbReference type="PANTHER" id="PTHR12755">
    <property type="entry name" value="CLEAVAGE/POLYADENYLATION FACTOR IA SUBUNIT CLP1P"/>
    <property type="match status" value="1"/>
</dbReference>
<dbReference type="InterPro" id="IPR045116">
    <property type="entry name" value="Clp1/Grc3"/>
</dbReference>
<sequence>MNKDIDNTIQTIDEDVINSDLEFIDEDEDADRIPNESTIPIQTTSTPLNKSCLSTIEHSSMFKIKENLLFIIIDKNQYLYFHGVVDLLLLYGSIKSHGYQFNCSNNNDDNDNNNNNIKKTTLYSPFSSVALSIEGCNVNDSNSNDNKSSNNNNNLIKIIENNKNIDELDKKLLLEYIHLNINKIKFNPILSSIILLYNTQQSKVKHYHLYTKKDNNNNNDSNNDHLDITMDSFYPLFYPDFSVKPLIIPNHWDQFIADKLLDVKQQSPIIMTCGNKDIGKSTFNRTVVNRLLSKYRYVLYLDSDVGQSEFAPNALITLNMLSEPLLGPPHSHQMKPIRSYFYGDTSPKNNPEYYLELVQSMIDYATTLHNAFNIPLVFNTLGWIKGMGYQLLLELIKYLKPTHLIYLYSIKQNNINNHSFNNNNNNSFNNKNIIFTQQDIDSLFEGVVGSAESTTKKNTTLYTIETVQVDGNVSIPMNNSAIRQLNLKSYFGDTDLQSMSPYAIKFKDLKIAIINHEVPYNQTMYALNSSIVGICSDENLTFKDINYQLNSEYPTFLSMVDGEIPIAQCLGIGLVRSIDIENKLLFILTPLTQLELEKCSLLLKGSVSISPEMSLTVSSKGSILIPYLKLELVKSSGSGVMERQMKKKKSNKQ</sequence>
<evidence type="ECO:0000256" key="1">
    <source>
        <dbReference type="ARBA" id="ARBA00004604"/>
    </source>
</evidence>
<dbReference type="GO" id="GO:0000448">
    <property type="term" value="P:cleavage in ITS2 between 5.8S rRNA and LSU-rRNA of tricistronic rRNA transcript (SSU-rRNA, 5.8S rRNA, LSU-rRNA)"/>
    <property type="evidence" value="ECO:0007669"/>
    <property type="project" value="TreeGrafter"/>
</dbReference>
<dbReference type="GeneID" id="31361285"/>
<evidence type="ECO:0000256" key="8">
    <source>
        <dbReference type="ARBA" id="ARBA00023242"/>
    </source>
</evidence>
<evidence type="ECO:0000256" key="5">
    <source>
        <dbReference type="ARBA" id="ARBA00022741"/>
    </source>
</evidence>
<keyword evidence="8" id="KW-0539">Nucleus</keyword>
<protein>
    <submittedName>
        <fullName evidence="11">NUC156 family protein</fullName>
    </submittedName>
</protein>
<keyword evidence="12" id="KW-1185">Reference proteome</keyword>
<comment type="caution">
    <text evidence="11">The sequence shown here is derived from an EMBL/GenBank/DDBJ whole genome shotgun (WGS) entry which is preliminary data.</text>
</comment>
<gene>
    <name evidence="11" type="primary">nol9</name>
    <name evidence="11" type="ORF">PPL_05801</name>
</gene>
<evidence type="ECO:0000313" key="11">
    <source>
        <dbReference type="EMBL" id="EFA81806.1"/>
    </source>
</evidence>
<dbReference type="STRING" id="670386.D3BB69"/>
<evidence type="ECO:0000256" key="4">
    <source>
        <dbReference type="ARBA" id="ARBA00022679"/>
    </source>
</evidence>
<accession>D3BB69</accession>
<feature type="domain" description="NOL9 C-terminal" evidence="10">
    <location>
        <begin position="498"/>
        <end position="609"/>
    </location>
</feature>
<feature type="domain" description="Clp1 P-loop" evidence="9">
    <location>
        <begin position="274"/>
        <end position="421"/>
    </location>
</feature>
<dbReference type="Pfam" id="PF16575">
    <property type="entry name" value="CLP1_P"/>
    <property type="match status" value="1"/>
</dbReference>
<dbReference type="GO" id="GO:0051731">
    <property type="term" value="F:polynucleotide 5'-hydroxyl-kinase activity"/>
    <property type="evidence" value="ECO:0007669"/>
    <property type="project" value="InterPro"/>
</dbReference>
<evidence type="ECO:0000259" key="9">
    <source>
        <dbReference type="Pfam" id="PF16575"/>
    </source>
</evidence>
<reference evidence="11 12" key="1">
    <citation type="journal article" date="2011" name="Genome Res.">
        <title>Phylogeny-wide analysis of social amoeba genomes highlights ancient origins for complex intercellular communication.</title>
        <authorList>
            <person name="Heidel A.J."/>
            <person name="Lawal H.M."/>
            <person name="Felder M."/>
            <person name="Schilde C."/>
            <person name="Helps N.R."/>
            <person name="Tunggal B."/>
            <person name="Rivero F."/>
            <person name="John U."/>
            <person name="Schleicher M."/>
            <person name="Eichinger L."/>
            <person name="Platzer M."/>
            <person name="Noegel A.A."/>
            <person name="Schaap P."/>
            <person name="Gloeckner G."/>
        </authorList>
    </citation>
    <scope>NUCLEOTIDE SEQUENCE [LARGE SCALE GENOMIC DNA]</scope>
    <source>
        <strain evidence="12">ATCC 26659 / Pp 5 / PN500</strain>
    </source>
</reference>
<evidence type="ECO:0000259" key="10">
    <source>
        <dbReference type="Pfam" id="PF25467"/>
    </source>
</evidence>
<dbReference type="FunCoup" id="D3BB69">
    <property type="interactions" value="385"/>
</dbReference>
<keyword evidence="6" id="KW-0418">Kinase</keyword>
<evidence type="ECO:0000256" key="3">
    <source>
        <dbReference type="ARBA" id="ARBA00022552"/>
    </source>
</evidence>
<dbReference type="Proteomes" id="UP000001396">
    <property type="component" value="Unassembled WGS sequence"/>
</dbReference>
<dbReference type="InterPro" id="IPR057570">
    <property type="entry name" value="NOL9_C"/>
</dbReference>
<dbReference type="InterPro" id="IPR027417">
    <property type="entry name" value="P-loop_NTPase"/>
</dbReference>
<keyword evidence="7" id="KW-0067">ATP-binding</keyword>
<organism evidence="11 12">
    <name type="scientific">Heterostelium pallidum (strain ATCC 26659 / Pp 5 / PN500)</name>
    <name type="common">Cellular slime mold</name>
    <name type="synonym">Polysphondylium pallidum</name>
    <dbReference type="NCBI Taxonomy" id="670386"/>
    <lineage>
        <taxon>Eukaryota</taxon>
        <taxon>Amoebozoa</taxon>
        <taxon>Evosea</taxon>
        <taxon>Eumycetozoa</taxon>
        <taxon>Dictyostelia</taxon>
        <taxon>Acytosteliales</taxon>
        <taxon>Acytosteliaceae</taxon>
        <taxon>Heterostelium</taxon>
    </lineage>
</organism>
<dbReference type="Pfam" id="PF25467">
    <property type="entry name" value="NOL9_C"/>
    <property type="match status" value="1"/>
</dbReference>
<dbReference type="GO" id="GO:0005730">
    <property type="term" value="C:nucleolus"/>
    <property type="evidence" value="ECO:0007669"/>
    <property type="project" value="UniProtKB-SubCell"/>
</dbReference>
<comment type="similarity">
    <text evidence="2">Belongs to the Clp1 family. NOL9/GRC3 subfamily.</text>
</comment>
<dbReference type="GO" id="GO:0005524">
    <property type="term" value="F:ATP binding"/>
    <property type="evidence" value="ECO:0007669"/>
    <property type="project" value="UniProtKB-KW"/>
</dbReference>
<keyword evidence="3" id="KW-0698">rRNA processing</keyword>
<keyword evidence="4" id="KW-0808">Transferase</keyword>